<dbReference type="Pfam" id="PF09345">
    <property type="entry name" value="SiaC"/>
    <property type="match status" value="1"/>
</dbReference>
<dbReference type="Proteomes" id="UP000198393">
    <property type="component" value="Unassembled WGS sequence"/>
</dbReference>
<dbReference type="InterPro" id="IPR018530">
    <property type="entry name" value="SiaC"/>
</dbReference>
<proteinExistence type="predicted"/>
<reference evidence="2 3" key="1">
    <citation type="submission" date="2017-06" db="EMBL/GenBank/DDBJ databases">
        <authorList>
            <person name="Kim H.J."/>
            <person name="Triplett B.A."/>
        </authorList>
    </citation>
    <scope>NUCLEOTIDE SEQUENCE [LARGE SCALE GENOMIC DNA]</scope>
    <source>
        <strain evidence="2 3">DSM 19307</strain>
    </source>
</reference>
<dbReference type="OrthoDB" id="5297629at2"/>
<feature type="domain" description="SiaC family regulatory phosphoprotein" evidence="1">
    <location>
        <begin position="6"/>
        <end position="123"/>
    </location>
</feature>
<name>A0A239LJ21_EKHLU</name>
<organism evidence="2 3">
    <name type="scientific">Ekhidna lutea</name>
    <dbReference type="NCBI Taxonomy" id="447679"/>
    <lineage>
        <taxon>Bacteria</taxon>
        <taxon>Pseudomonadati</taxon>
        <taxon>Bacteroidota</taxon>
        <taxon>Cytophagia</taxon>
        <taxon>Cytophagales</taxon>
        <taxon>Reichenbachiellaceae</taxon>
        <taxon>Ekhidna</taxon>
    </lineage>
</organism>
<evidence type="ECO:0000313" key="2">
    <source>
        <dbReference type="EMBL" id="SNT30365.1"/>
    </source>
</evidence>
<dbReference type="RefSeq" id="WP_089357965.1">
    <property type="nucleotide sequence ID" value="NZ_FZPD01000005.1"/>
</dbReference>
<evidence type="ECO:0000313" key="3">
    <source>
        <dbReference type="Proteomes" id="UP000198393"/>
    </source>
</evidence>
<dbReference type="AlphaFoldDB" id="A0A239LJ21"/>
<keyword evidence="3" id="KW-1185">Reference proteome</keyword>
<accession>A0A239LJ21</accession>
<sequence>MEKVFIEPTRTTPLINFDPDEGLLEMRGRSSPENSIQFYQRVLDNLDEYAVSGGDEITTNIAFEYFNTSSSKCLFDVFKRLSKIENSGRKITINWYFEEGDDDMMEAGEDYSDLLDLNFNFYEIEEDDL</sequence>
<gene>
    <name evidence="2" type="ORF">SAMN05421640_3304</name>
</gene>
<protein>
    <recommendedName>
        <fullName evidence="1">SiaC family regulatory phosphoprotein domain-containing protein</fullName>
    </recommendedName>
</protein>
<dbReference type="EMBL" id="FZPD01000005">
    <property type="protein sequence ID" value="SNT30365.1"/>
    <property type="molecule type" value="Genomic_DNA"/>
</dbReference>
<evidence type="ECO:0000259" key="1">
    <source>
        <dbReference type="Pfam" id="PF09345"/>
    </source>
</evidence>